<sequence>MGSCDQDRHDWSVLVQPHHAKVVKTLVESHQWRDPVRKITRIASCGPLSSTKSTWVAIPLNTDFILQGEQGLFTRLRKLPDGCYPGFTNAYHMTKPVTSDTINSLPESWHSYLDDIMFCHQPSGPLPTDKHQVSPSLVTTPGQRIAQLAQALITTLKLTPMVSVPSQQYDWNTLTETLPRKWEKYGTFVLFPETTFQSDIWNQLLPTFALPTPTLCQSENHILGTPVEAFLQGLAQCLQATHLARKFTICQGDVLRRPVIIPLFGAWGEWRRYPRYQPLFSNVQHPIPDPPQSLCYSSDIRPPDEPLTGSYDETYWATARQNGLTYHWAPIHTMFCSGNISEKVRVATSSHYRAAGATVVDLYAGVGYFTFPYLIHAGATVVHACELNPWSVEGLCRGAVTNSIPYRIRRVSHKTGGEVIPGQHPENDTSRLYIYQGDNQDAVPFFEHQADHVNLGLLPSSEAGWPLAVRALRPEGGYLHVHTNQPVGELTAWLEHLRTSLTVLLQKYHPRVGSKWQVEVVHVENVKSYAPKINHYVADVLCLPKVDITFTKA</sequence>
<comment type="caution">
    <text evidence="8">The sequence shown here is derived from an EMBL/GenBank/DDBJ whole genome shotgun (WGS) entry which is preliminary data.</text>
</comment>
<dbReference type="SUPFAM" id="SSF53335">
    <property type="entry name" value="S-adenosyl-L-methionine-dependent methyltransferases"/>
    <property type="match status" value="1"/>
</dbReference>
<dbReference type="InterPro" id="IPR030382">
    <property type="entry name" value="MeTrfase_TRM5/TYW2"/>
</dbReference>
<dbReference type="PANTHER" id="PTHR23245:SF25">
    <property type="entry name" value="TRNA WYBUTOSINE-SYNTHESIZING PROTEIN 2 HOMOLOG"/>
    <property type="match status" value="1"/>
</dbReference>
<dbReference type="AlphaFoldDB" id="A0A9W8ASI2"/>
<dbReference type="GO" id="GO:0102522">
    <property type="term" value="F:tRNA 4-demethylwyosine alpha-amino-alpha-carboxypropyltransferase activity"/>
    <property type="evidence" value="ECO:0007669"/>
    <property type="project" value="UniProtKB-EC"/>
</dbReference>
<evidence type="ECO:0000256" key="1">
    <source>
        <dbReference type="ARBA" id="ARBA00004797"/>
    </source>
</evidence>
<proteinExistence type="predicted"/>
<dbReference type="PROSITE" id="PS51684">
    <property type="entry name" value="SAM_MT_TRM5_TYW2"/>
    <property type="match status" value="1"/>
</dbReference>
<dbReference type="OrthoDB" id="2387925at2759"/>
<dbReference type="Gene3D" id="3.40.50.150">
    <property type="entry name" value="Vaccinia Virus protein VP39"/>
    <property type="match status" value="1"/>
</dbReference>
<accession>A0A9W8ASI2</accession>
<keyword evidence="9" id="KW-1185">Reference proteome</keyword>
<evidence type="ECO:0000313" key="9">
    <source>
        <dbReference type="Proteomes" id="UP001150925"/>
    </source>
</evidence>
<protein>
    <recommendedName>
        <fullName evidence="2">tRNA(Phe) (4-demethylwyosine(37)-C(7)) aminocarboxypropyltransferase</fullName>
        <ecNumber evidence="2">2.5.1.114</ecNumber>
    </recommendedName>
</protein>
<evidence type="ECO:0000256" key="3">
    <source>
        <dbReference type="ARBA" id="ARBA00022679"/>
    </source>
</evidence>
<evidence type="ECO:0000256" key="6">
    <source>
        <dbReference type="ARBA" id="ARBA00049400"/>
    </source>
</evidence>
<dbReference type="GO" id="GO:0005737">
    <property type="term" value="C:cytoplasm"/>
    <property type="evidence" value="ECO:0007669"/>
    <property type="project" value="TreeGrafter"/>
</dbReference>
<dbReference type="EMBL" id="JANBPY010000565">
    <property type="protein sequence ID" value="KAJ1965801.1"/>
    <property type="molecule type" value="Genomic_DNA"/>
</dbReference>
<dbReference type="InterPro" id="IPR056743">
    <property type="entry name" value="TRM5-TYW2-like_MTfase"/>
</dbReference>
<keyword evidence="8" id="KW-0489">Methyltransferase</keyword>
<feature type="domain" description="SAM-dependent methyltransferase TRM5/TYW2-type" evidence="7">
    <location>
        <begin position="247"/>
        <end position="544"/>
    </location>
</feature>
<dbReference type="PANTHER" id="PTHR23245">
    <property type="entry name" value="TRNA METHYLTRANSFERASE"/>
    <property type="match status" value="1"/>
</dbReference>
<dbReference type="InterPro" id="IPR029063">
    <property type="entry name" value="SAM-dependent_MTases_sf"/>
</dbReference>
<evidence type="ECO:0000256" key="4">
    <source>
        <dbReference type="ARBA" id="ARBA00022691"/>
    </source>
</evidence>
<dbReference type="EC" id="2.5.1.114" evidence="2"/>
<gene>
    <name evidence="8" type="primary">TRM12</name>
    <name evidence="8" type="ORF">IWQ62_002572</name>
</gene>
<organism evidence="8 9">
    <name type="scientific">Dispira parvispora</name>
    <dbReference type="NCBI Taxonomy" id="1520584"/>
    <lineage>
        <taxon>Eukaryota</taxon>
        <taxon>Fungi</taxon>
        <taxon>Fungi incertae sedis</taxon>
        <taxon>Zoopagomycota</taxon>
        <taxon>Kickxellomycotina</taxon>
        <taxon>Dimargaritomycetes</taxon>
        <taxon>Dimargaritales</taxon>
        <taxon>Dimargaritaceae</taxon>
        <taxon>Dispira</taxon>
    </lineage>
</organism>
<dbReference type="GO" id="GO:0030488">
    <property type="term" value="P:tRNA methylation"/>
    <property type="evidence" value="ECO:0007669"/>
    <property type="project" value="TreeGrafter"/>
</dbReference>
<dbReference type="GO" id="GO:0008175">
    <property type="term" value="F:tRNA methyltransferase activity"/>
    <property type="evidence" value="ECO:0007669"/>
    <property type="project" value="TreeGrafter"/>
</dbReference>
<dbReference type="Proteomes" id="UP001150925">
    <property type="component" value="Unassembled WGS sequence"/>
</dbReference>
<keyword evidence="3 8" id="KW-0808">Transferase</keyword>
<dbReference type="GO" id="GO:0031591">
    <property type="term" value="P:wybutosine biosynthetic process"/>
    <property type="evidence" value="ECO:0007669"/>
    <property type="project" value="TreeGrafter"/>
</dbReference>
<evidence type="ECO:0000259" key="7">
    <source>
        <dbReference type="PROSITE" id="PS51684"/>
    </source>
</evidence>
<comment type="catalytic activity">
    <reaction evidence="6">
        <text>4-demethylwyosine(37) in tRNA(Phe) + S-adenosyl-L-methionine = 4-demethyl-7-[(3S)-3-amino-3-carboxypropyl]wyosine(37) in tRNA(Phe) + S-methyl-5'-thioadenosine + H(+)</text>
        <dbReference type="Rhea" id="RHEA:36355"/>
        <dbReference type="Rhea" id="RHEA-COMP:10164"/>
        <dbReference type="Rhea" id="RHEA-COMP:10378"/>
        <dbReference type="ChEBI" id="CHEBI:15378"/>
        <dbReference type="ChEBI" id="CHEBI:17509"/>
        <dbReference type="ChEBI" id="CHEBI:59789"/>
        <dbReference type="ChEBI" id="CHEBI:64315"/>
        <dbReference type="ChEBI" id="CHEBI:73550"/>
        <dbReference type="EC" id="2.5.1.114"/>
    </reaction>
</comment>
<evidence type="ECO:0000313" key="8">
    <source>
        <dbReference type="EMBL" id="KAJ1965801.1"/>
    </source>
</evidence>
<comment type="pathway">
    <text evidence="1">tRNA modification; wybutosine-tRNA(Phe) biosynthesis.</text>
</comment>
<keyword evidence="4" id="KW-0949">S-adenosyl-L-methionine</keyword>
<reference evidence="8" key="1">
    <citation type="submission" date="2022-07" db="EMBL/GenBank/DDBJ databases">
        <title>Phylogenomic reconstructions and comparative analyses of Kickxellomycotina fungi.</title>
        <authorList>
            <person name="Reynolds N.K."/>
            <person name="Stajich J.E."/>
            <person name="Barry K."/>
            <person name="Grigoriev I.V."/>
            <person name="Crous P."/>
            <person name="Smith M.E."/>
        </authorList>
    </citation>
    <scope>NUCLEOTIDE SEQUENCE</scope>
    <source>
        <strain evidence="8">RSA 1196</strain>
    </source>
</reference>
<evidence type="ECO:0000256" key="5">
    <source>
        <dbReference type="ARBA" id="ARBA00022694"/>
    </source>
</evidence>
<keyword evidence="5" id="KW-0819">tRNA processing</keyword>
<name>A0A9W8ASI2_9FUNG</name>
<evidence type="ECO:0000256" key="2">
    <source>
        <dbReference type="ARBA" id="ARBA00012265"/>
    </source>
</evidence>
<dbReference type="Pfam" id="PF02475">
    <property type="entry name" value="TRM5-TYW2_MTfase"/>
    <property type="match status" value="1"/>
</dbReference>